<comment type="subcellular location">
    <subcellularLocation>
        <location evidence="1">Membrane</location>
        <topology evidence="1">Multi-pass membrane protein</topology>
    </subcellularLocation>
</comment>
<dbReference type="PANTHER" id="PTHR13906">
    <property type="entry name" value="PORCUPINE"/>
    <property type="match status" value="1"/>
</dbReference>
<feature type="transmembrane region" description="Helical" evidence="7">
    <location>
        <begin position="405"/>
        <end position="429"/>
    </location>
</feature>
<keyword evidence="6" id="KW-0012">Acyltransferase</keyword>
<sequence>MLPVYVPGRGAVDSFADDVGMPHNAVRLVVGLVLGCVLAPLSHVVVAPTSRHALNTLLGVSIGWFVFDFNLVHSLVPTLLTYGLMSFAPRELVGPVASAILFMHLIACHAYRELLGADIIWDGAQMVLTLKLAGTAISYSDAVLPLNQKTPSILRNQVTAKPSLLSVLGYVYFFPTFLVGPIFELNDYLAWTDDAQVAPVAVILPKLGTLIVCIAGHAASEVLFPIMTMDAPPYYASYAFPARFVLQLAATMFYKFRFYMVWQFGEVGGVLAGYGYDPNTHEWDGLRNNNLLLVEFPVNLRVAVNNWNIKVATWLHTYIYQRVGHKQGKPTFVSILSVFVASALWHGLLPGYYAFFIVAGLGVEVGRHIRRHVRPYFHYTEDRQAHPWAFFGDFLDPSKGSRLAIVYDLGGVALSWVMINYCAPSFVWLDMTRCFNWWATVYYAPHVMIVVALVLFTGTAAKSTKKSD</sequence>
<name>W4FL43_APHAT</name>
<dbReference type="RefSeq" id="XP_009842325.1">
    <property type="nucleotide sequence ID" value="XM_009844023.1"/>
</dbReference>
<keyword evidence="4 7" id="KW-1133">Transmembrane helix</keyword>
<protein>
    <submittedName>
        <fullName evidence="8">Uncharacterized protein</fullName>
    </submittedName>
</protein>
<organism evidence="8">
    <name type="scientific">Aphanomyces astaci</name>
    <name type="common">Crayfish plague agent</name>
    <dbReference type="NCBI Taxonomy" id="112090"/>
    <lineage>
        <taxon>Eukaryota</taxon>
        <taxon>Sar</taxon>
        <taxon>Stramenopiles</taxon>
        <taxon>Oomycota</taxon>
        <taxon>Saprolegniomycetes</taxon>
        <taxon>Saprolegniales</taxon>
        <taxon>Verrucalvaceae</taxon>
        <taxon>Aphanomyces</taxon>
    </lineage>
</organism>
<dbReference type="InterPro" id="IPR004299">
    <property type="entry name" value="MBOAT_fam"/>
</dbReference>
<feature type="transmembrane region" description="Helical" evidence="7">
    <location>
        <begin position="164"/>
        <end position="183"/>
    </location>
</feature>
<dbReference type="PANTHER" id="PTHR13906:SF4">
    <property type="entry name" value="LYSOPHOSPHOLIPID ACYLTRANSFERASE 6"/>
    <property type="match status" value="1"/>
</dbReference>
<dbReference type="GO" id="GO:0016746">
    <property type="term" value="F:acyltransferase activity"/>
    <property type="evidence" value="ECO:0007669"/>
    <property type="project" value="UniProtKB-KW"/>
</dbReference>
<keyword evidence="5 7" id="KW-0472">Membrane</keyword>
<evidence type="ECO:0000256" key="5">
    <source>
        <dbReference type="ARBA" id="ARBA00023136"/>
    </source>
</evidence>
<feature type="transmembrane region" description="Helical" evidence="7">
    <location>
        <begin position="53"/>
        <end position="72"/>
    </location>
</feature>
<keyword evidence="2" id="KW-0808">Transferase</keyword>
<evidence type="ECO:0000256" key="6">
    <source>
        <dbReference type="ARBA" id="ARBA00023315"/>
    </source>
</evidence>
<dbReference type="STRING" id="112090.W4FL43"/>
<feature type="transmembrane region" description="Helical" evidence="7">
    <location>
        <begin position="330"/>
        <end position="346"/>
    </location>
</feature>
<feature type="transmembrane region" description="Helical" evidence="7">
    <location>
        <begin position="25"/>
        <end position="46"/>
    </location>
</feature>
<proteinExistence type="predicted"/>
<keyword evidence="3 7" id="KW-0812">Transmembrane</keyword>
<accession>W4FL43</accession>
<dbReference type="GO" id="GO:0016020">
    <property type="term" value="C:membrane"/>
    <property type="evidence" value="ECO:0007669"/>
    <property type="project" value="UniProtKB-SubCell"/>
</dbReference>
<evidence type="ECO:0000256" key="7">
    <source>
        <dbReference type="SAM" id="Phobius"/>
    </source>
</evidence>
<feature type="transmembrane region" description="Helical" evidence="7">
    <location>
        <begin position="92"/>
        <end position="111"/>
    </location>
</feature>
<evidence type="ECO:0000256" key="3">
    <source>
        <dbReference type="ARBA" id="ARBA00022692"/>
    </source>
</evidence>
<evidence type="ECO:0000313" key="8">
    <source>
        <dbReference type="EMBL" id="ETV68237.1"/>
    </source>
</evidence>
<dbReference type="VEuPathDB" id="FungiDB:H257_15806"/>
<dbReference type="Pfam" id="PF03062">
    <property type="entry name" value="MBOAT"/>
    <property type="match status" value="1"/>
</dbReference>
<dbReference type="OrthoDB" id="286734at2759"/>
<gene>
    <name evidence="8" type="ORF">H257_15806</name>
</gene>
<dbReference type="InterPro" id="IPR049941">
    <property type="entry name" value="LPLAT_7/PORCN-like"/>
</dbReference>
<dbReference type="AlphaFoldDB" id="W4FL43"/>
<dbReference type="GeneID" id="20817802"/>
<evidence type="ECO:0000256" key="1">
    <source>
        <dbReference type="ARBA" id="ARBA00004141"/>
    </source>
</evidence>
<dbReference type="EMBL" id="KI913188">
    <property type="protein sequence ID" value="ETV68237.1"/>
    <property type="molecule type" value="Genomic_DNA"/>
</dbReference>
<reference evidence="8" key="1">
    <citation type="submission" date="2013-12" db="EMBL/GenBank/DDBJ databases">
        <title>The Genome Sequence of Aphanomyces astaci APO3.</title>
        <authorList>
            <consortium name="The Broad Institute Genomics Platform"/>
            <person name="Russ C."/>
            <person name="Tyler B."/>
            <person name="van West P."/>
            <person name="Dieguez-Uribeondo J."/>
            <person name="Young S.K."/>
            <person name="Zeng Q."/>
            <person name="Gargeya S."/>
            <person name="Fitzgerald M."/>
            <person name="Abouelleil A."/>
            <person name="Alvarado L."/>
            <person name="Chapman S.B."/>
            <person name="Gainer-Dewar J."/>
            <person name="Goldberg J."/>
            <person name="Griggs A."/>
            <person name="Gujja S."/>
            <person name="Hansen M."/>
            <person name="Howarth C."/>
            <person name="Imamovic A."/>
            <person name="Ireland A."/>
            <person name="Larimer J."/>
            <person name="McCowan C."/>
            <person name="Murphy C."/>
            <person name="Pearson M."/>
            <person name="Poon T.W."/>
            <person name="Priest M."/>
            <person name="Roberts A."/>
            <person name="Saif S."/>
            <person name="Shea T."/>
            <person name="Sykes S."/>
            <person name="Wortman J."/>
            <person name="Nusbaum C."/>
            <person name="Birren B."/>
        </authorList>
    </citation>
    <scope>NUCLEOTIDE SEQUENCE [LARGE SCALE GENOMIC DNA]</scope>
    <source>
        <strain evidence="8">APO3</strain>
    </source>
</reference>
<evidence type="ECO:0000256" key="2">
    <source>
        <dbReference type="ARBA" id="ARBA00022679"/>
    </source>
</evidence>
<feature type="transmembrane region" description="Helical" evidence="7">
    <location>
        <begin position="441"/>
        <end position="461"/>
    </location>
</feature>
<dbReference type="GO" id="GO:0030258">
    <property type="term" value="P:lipid modification"/>
    <property type="evidence" value="ECO:0007669"/>
    <property type="project" value="TreeGrafter"/>
</dbReference>
<evidence type="ECO:0000256" key="4">
    <source>
        <dbReference type="ARBA" id="ARBA00022989"/>
    </source>
</evidence>